<dbReference type="InterPro" id="IPR032675">
    <property type="entry name" value="LRR_dom_sf"/>
</dbReference>
<evidence type="ECO:0000256" key="1">
    <source>
        <dbReference type="ARBA" id="ARBA00004479"/>
    </source>
</evidence>
<keyword evidence="11" id="KW-1185">Reference proteome</keyword>
<dbReference type="AlphaFoldDB" id="A0ABD1WVZ6"/>
<evidence type="ECO:0000256" key="3">
    <source>
        <dbReference type="ARBA" id="ARBA00022692"/>
    </source>
</evidence>
<dbReference type="SUPFAM" id="SSF52047">
    <property type="entry name" value="RNI-like"/>
    <property type="match status" value="1"/>
</dbReference>
<evidence type="ECO:0000256" key="6">
    <source>
        <dbReference type="ARBA" id="ARBA00022989"/>
    </source>
</evidence>
<name>A0ABD1WVZ6_9LAMI</name>
<dbReference type="GO" id="GO:0016020">
    <property type="term" value="C:membrane"/>
    <property type="evidence" value="ECO:0007669"/>
    <property type="project" value="UniProtKB-SubCell"/>
</dbReference>
<reference evidence="11" key="1">
    <citation type="submission" date="2024-07" db="EMBL/GenBank/DDBJ databases">
        <title>Two chromosome-level genome assemblies of Korean endemic species Abeliophyllum distichum and Forsythia ovata (Oleaceae).</title>
        <authorList>
            <person name="Jang H."/>
        </authorList>
    </citation>
    <scope>NUCLEOTIDE SEQUENCE [LARGE SCALE GENOMIC DNA]</scope>
</reference>
<gene>
    <name evidence="10" type="ORF">Fot_07380</name>
</gene>
<keyword evidence="9" id="KW-0325">Glycoprotein</keyword>
<comment type="subcellular location">
    <subcellularLocation>
        <location evidence="1">Membrane</location>
        <topology evidence="1">Single-pass type I membrane protein</topology>
    </subcellularLocation>
</comment>
<keyword evidence="3" id="KW-0812">Transmembrane</keyword>
<keyword evidence="2" id="KW-0433">Leucine-rich repeat</keyword>
<evidence type="ECO:0000256" key="5">
    <source>
        <dbReference type="ARBA" id="ARBA00022737"/>
    </source>
</evidence>
<dbReference type="InterPro" id="IPR001611">
    <property type="entry name" value="Leu-rich_rpt"/>
</dbReference>
<evidence type="ECO:0000256" key="2">
    <source>
        <dbReference type="ARBA" id="ARBA00022614"/>
    </source>
</evidence>
<proteinExistence type="predicted"/>
<keyword evidence="6" id="KW-1133">Transmembrane helix</keyword>
<evidence type="ECO:0000256" key="8">
    <source>
        <dbReference type="ARBA" id="ARBA00023170"/>
    </source>
</evidence>
<protein>
    <submittedName>
        <fullName evidence="10">LRR receptor-like serine/threonine-protein kinase</fullName>
    </submittedName>
</protein>
<keyword evidence="8" id="KW-0675">Receptor</keyword>
<evidence type="ECO:0000256" key="9">
    <source>
        <dbReference type="ARBA" id="ARBA00023180"/>
    </source>
</evidence>
<evidence type="ECO:0000256" key="7">
    <source>
        <dbReference type="ARBA" id="ARBA00023136"/>
    </source>
</evidence>
<dbReference type="PANTHER" id="PTHR27000">
    <property type="entry name" value="LEUCINE-RICH REPEAT RECEPTOR-LIKE PROTEIN KINASE FAMILY PROTEIN-RELATED"/>
    <property type="match status" value="1"/>
</dbReference>
<comment type="caution">
    <text evidence="10">The sequence shown here is derived from an EMBL/GenBank/DDBJ whole genome shotgun (WGS) entry which is preliminary data.</text>
</comment>
<dbReference type="PANTHER" id="PTHR27000:SF642">
    <property type="entry name" value="INACTIVE LEUCINE-RICH REPEAT RECEPTOR KINASE XIAO-RELATED"/>
    <property type="match status" value="1"/>
</dbReference>
<dbReference type="Gene3D" id="3.80.10.10">
    <property type="entry name" value="Ribonuclease Inhibitor"/>
    <property type="match status" value="1"/>
</dbReference>
<dbReference type="EMBL" id="JBFOLJ010000002">
    <property type="protein sequence ID" value="KAL2553761.1"/>
    <property type="molecule type" value="Genomic_DNA"/>
</dbReference>
<keyword evidence="4" id="KW-0732">Signal</keyword>
<organism evidence="10 11">
    <name type="scientific">Forsythia ovata</name>
    <dbReference type="NCBI Taxonomy" id="205694"/>
    <lineage>
        <taxon>Eukaryota</taxon>
        <taxon>Viridiplantae</taxon>
        <taxon>Streptophyta</taxon>
        <taxon>Embryophyta</taxon>
        <taxon>Tracheophyta</taxon>
        <taxon>Spermatophyta</taxon>
        <taxon>Magnoliopsida</taxon>
        <taxon>eudicotyledons</taxon>
        <taxon>Gunneridae</taxon>
        <taxon>Pentapetalae</taxon>
        <taxon>asterids</taxon>
        <taxon>lamiids</taxon>
        <taxon>Lamiales</taxon>
        <taxon>Oleaceae</taxon>
        <taxon>Forsythieae</taxon>
        <taxon>Forsythia</taxon>
    </lineage>
</organism>
<evidence type="ECO:0000313" key="10">
    <source>
        <dbReference type="EMBL" id="KAL2553761.1"/>
    </source>
</evidence>
<dbReference type="Pfam" id="PF00560">
    <property type="entry name" value="LRR_1"/>
    <property type="match status" value="4"/>
</dbReference>
<accession>A0ABD1WVZ6</accession>
<evidence type="ECO:0000256" key="4">
    <source>
        <dbReference type="ARBA" id="ARBA00022729"/>
    </source>
</evidence>
<keyword evidence="7" id="KW-0472">Membrane</keyword>
<evidence type="ECO:0000313" key="11">
    <source>
        <dbReference type="Proteomes" id="UP001604277"/>
    </source>
</evidence>
<keyword evidence="5" id="KW-0677">Repeat</keyword>
<dbReference type="Proteomes" id="UP001604277">
    <property type="component" value="Unassembled WGS sequence"/>
</dbReference>
<sequence>MIVSNNNFYGFIPDGMGKLSQLREIETQYNELNGAIPPRNLTIFNISSLLQISIRVNKIFEKFPEDPCNRLTMLEFLQLSDNKFHGEMPPSLLQCNALYKLLDLSYNDFTDFVFVFTQQSLYLGGNRLSGETPGNISNFSKLTTLDLSPNSFSGRVLINLGNLQDLQIIYNQLTNDPSMLELDFLISLKNCRHLKKIQIDSNSFDGMLPKALGNLSACVKIFIAYSSGIKGMIPNEVGIMGNLIELCMEAMN</sequence>